<dbReference type="SUPFAM" id="SSF161098">
    <property type="entry name" value="MetI-like"/>
    <property type="match status" value="1"/>
</dbReference>
<keyword evidence="14" id="KW-1185">Reference proteome</keyword>
<sequence length="272" mass="30193">MSDQHSREHARAGWRRTVKGLSAAYMWAVYFFLYAPILVVMVYSFNSARFATDWRGFTWDWYAKLFANQQLMNAAVNSLMVATLAATLATALGTLAALVLHRYRFRGRKVLHGSIFVLTVSPDIVMGISMLIFFIALRIQLGFATLLIAHVTLCLPFVAVTVLARLAEFNEHIVEAAKDLGATESKAFRYVILPLLTPAVAAGWLLSFTLSMDDVLISFFVTGPTFEILPLKIYSMVRLGVKPDINALSAVMFTLTVVLVLAAHALTKARKK</sequence>
<dbReference type="RefSeq" id="WP_174408626.1">
    <property type="nucleotide sequence ID" value="NZ_BLVP01000002.1"/>
</dbReference>
<keyword evidence="3 11" id="KW-0813">Transport</keyword>
<evidence type="ECO:0000256" key="1">
    <source>
        <dbReference type="ARBA" id="ARBA00004429"/>
    </source>
</evidence>
<feature type="transmembrane region" description="Helical" evidence="11">
    <location>
        <begin position="115"/>
        <end position="137"/>
    </location>
</feature>
<evidence type="ECO:0000259" key="12">
    <source>
        <dbReference type="PROSITE" id="PS50928"/>
    </source>
</evidence>
<evidence type="ECO:0000256" key="9">
    <source>
        <dbReference type="ARBA" id="ARBA00037216"/>
    </source>
</evidence>
<keyword evidence="6 11" id="KW-0812">Transmembrane</keyword>
<evidence type="ECO:0000256" key="8">
    <source>
        <dbReference type="ARBA" id="ARBA00023136"/>
    </source>
</evidence>
<feature type="transmembrane region" description="Helical" evidence="11">
    <location>
        <begin position="21"/>
        <end position="45"/>
    </location>
</feature>
<reference evidence="13 14" key="1">
    <citation type="submission" date="2020-05" db="EMBL/GenBank/DDBJ databases">
        <title>Draft genome sequence of Desulfovibrio psychrotolerans JS1T.</title>
        <authorList>
            <person name="Ueno A."/>
            <person name="Tamazawa S."/>
            <person name="Tamamura S."/>
            <person name="Murakami T."/>
            <person name="Kiyama T."/>
            <person name="Inomata H."/>
            <person name="Amano Y."/>
            <person name="Miyakawa K."/>
            <person name="Tamaki H."/>
            <person name="Naganuma T."/>
            <person name="Kaneko K."/>
        </authorList>
    </citation>
    <scope>NUCLEOTIDE SEQUENCE [LARGE SCALE GENOMIC DNA]</scope>
    <source>
        <strain evidence="13 14">JS1</strain>
    </source>
</reference>
<dbReference type="PANTHER" id="PTHR43848">
    <property type="entry name" value="PUTRESCINE TRANSPORT SYSTEM PERMEASE PROTEIN POTI"/>
    <property type="match status" value="1"/>
</dbReference>
<keyword evidence="5" id="KW-0997">Cell inner membrane</keyword>
<evidence type="ECO:0000256" key="3">
    <source>
        <dbReference type="ARBA" id="ARBA00022448"/>
    </source>
</evidence>
<comment type="function">
    <text evidence="9">Required for the activity of the bacterial periplasmic transport system of putrescine and spermidine.</text>
</comment>
<dbReference type="GO" id="GO:0055085">
    <property type="term" value="P:transmembrane transport"/>
    <property type="evidence" value="ECO:0007669"/>
    <property type="project" value="InterPro"/>
</dbReference>
<feature type="transmembrane region" description="Helical" evidence="11">
    <location>
        <begin position="187"/>
        <end position="206"/>
    </location>
</feature>
<feature type="transmembrane region" description="Helical" evidence="11">
    <location>
        <begin position="79"/>
        <end position="103"/>
    </location>
</feature>
<evidence type="ECO:0000313" key="13">
    <source>
        <dbReference type="EMBL" id="GFM35921.1"/>
    </source>
</evidence>
<evidence type="ECO:0000256" key="7">
    <source>
        <dbReference type="ARBA" id="ARBA00022989"/>
    </source>
</evidence>
<evidence type="ECO:0000313" key="14">
    <source>
        <dbReference type="Proteomes" id="UP000503820"/>
    </source>
</evidence>
<proteinExistence type="inferred from homology"/>
<keyword evidence="7 11" id="KW-1133">Transmembrane helix</keyword>
<evidence type="ECO:0000256" key="2">
    <source>
        <dbReference type="ARBA" id="ARBA00007069"/>
    </source>
</evidence>
<accession>A0A7J0BRR1</accession>
<name>A0A7J0BRR1_9BACT</name>
<dbReference type="Pfam" id="PF00528">
    <property type="entry name" value="BPD_transp_1"/>
    <property type="match status" value="1"/>
</dbReference>
<evidence type="ECO:0000256" key="5">
    <source>
        <dbReference type="ARBA" id="ARBA00022519"/>
    </source>
</evidence>
<evidence type="ECO:0000256" key="11">
    <source>
        <dbReference type="RuleBase" id="RU363032"/>
    </source>
</evidence>
<dbReference type="InterPro" id="IPR000515">
    <property type="entry name" value="MetI-like"/>
</dbReference>
<keyword evidence="4" id="KW-1003">Cell membrane</keyword>
<dbReference type="NCBIfam" id="NF007047">
    <property type="entry name" value="PRK09500.1"/>
    <property type="match status" value="1"/>
</dbReference>
<dbReference type="Gene3D" id="1.10.3720.10">
    <property type="entry name" value="MetI-like"/>
    <property type="match status" value="1"/>
</dbReference>
<dbReference type="Proteomes" id="UP000503820">
    <property type="component" value="Unassembled WGS sequence"/>
</dbReference>
<dbReference type="InterPro" id="IPR051789">
    <property type="entry name" value="Bact_Polyamine_Transport"/>
</dbReference>
<dbReference type="CDD" id="cd06261">
    <property type="entry name" value="TM_PBP2"/>
    <property type="match status" value="1"/>
</dbReference>
<dbReference type="GO" id="GO:0005886">
    <property type="term" value="C:plasma membrane"/>
    <property type="evidence" value="ECO:0007669"/>
    <property type="project" value="UniProtKB-SubCell"/>
</dbReference>
<evidence type="ECO:0000256" key="10">
    <source>
        <dbReference type="ARBA" id="ARBA00039580"/>
    </source>
</evidence>
<dbReference type="InterPro" id="IPR035906">
    <property type="entry name" value="MetI-like_sf"/>
</dbReference>
<keyword evidence="8 11" id="KW-0472">Membrane</keyword>
<feature type="transmembrane region" description="Helical" evidence="11">
    <location>
        <begin position="245"/>
        <end position="266"/>
    </location>
</feature>
<gene>
    <name evidence="13" type="primary">potC</name>
    <name evidence="13" type="ORF">DSM19430T_06050</name>
</gene>
<organism evidence="13 14">
    <name type="scientific">Desulfovibrio psychrotolerans</name>
    <dbReference type="NCBI Taxonomy" id="415242"/>
    <lineage>
        <taxon>Bacteria</taxon>
        <taxon>Pseudomonadati</taxon>
        <taxon>Thermodesulfobacteriota</taxon>
        <taxon>Desulfovibrionia</taxon>
        <taxon>Desulfovibrionales</taxon>
        <taxon>Desulfovibrionaceae</taxon>
        <taxon>Desulfovibrio</taxon>
    </lineage>
</organism>
<dbReference type="PANTHER" id="PTHR43848:SF5">
    <property type="entry name" value="SPERMIDINE_PUTRESCINE TRANSPORT SYSTEM PERMEASE PROTEIN POTC"/>
    <property type="match status" value="1"/>
</dbReference>
<dbReference type="PROSITE" id="PS50928">
    <property type="entry name" value="ABC_TM1"/>
    <property type="match status" value="1"/>
</dbReference>
<comment type="similarity">
    <text evidence="2">Belongs to the binding-protein-dependent transport system permease family. CysTW subfamily.</text>
</comment>
<dbReference type="EMBL" id="BLVP01000002">
    <property type="protein sequence ID" value="GFM35921.1"/>
    <property type="molecule type" value="Genomic_DNA"/>
</dbReference>
<evidence type="ECO:0000256" key="6">
    <source>
        <dbReference type="ARBA" id="ARBA00022692"/>
    </source>
</evidence>
<feature type="domain" description="ABC transmembrane type-1" evidence="12">
    <location>
        <begin position="75"/>
        <end position="263"/>
    </location>
</feature>
<protein>
    <recommendedName>
        <fullName evidence="10">Spermidine/putrescine transport system permease protein PotC</fullName>
    </recommendedName>
</protein>
<comment type="caution">
    <text evidence="13">The sequence shown here is derived from an EMBL/GenBank/DDBJ whole genome shotgun (WGS) entry which is preliminary data.</text>
</comment>
<feature type="transmembrane region" description="Helical" evidence="11">
    <location>
        <begin position="143"/>
        <end position="166"/>
    </location>
</feature>
<dbReference type="AlphaFoldDB" id="A0A7J0BRR1"/>
<comment type="subcellular location">
    <subcellularLocation>
        <location evidence="1">Cell inner membrane</location>
        <topology evidence="1">Multi-pass membrane protein</topology>
    </subcellularLocation>
    <subcellularLocation>
        <location evidence="11">Cell membrane</location>
        <topology evidence="11">Multi-pass membrane protein</topology>
    </subcellularLocation>
</comment>
<evidence type="ECO:0000256" key="4">
    <source>
        <dbReference type="ARBA" id="ARBA00022475"/>
    </source>
</evidence>